<gene>
    <name evidence="28" type="ORF">ANANG_G00265440</name>
</gene>
<keyword evidence="16" id="KW-0473">Membrane attack complex</keyword>
<evidence type="ECO:0000256" key="15">
    <source>
        <dbReference type="ARBA" id="ARBA00022875"/>
    </source>
</evidence>
<keyword evidence="17" id="KW-0472">Membrane</keyword>
<proteinExistence type="inferred from homology"/>
<evidence type="ECO:0000256" key="22">
    <source>
        <dbReference type="ARBA" id="ARBA00093281"/>
    </source>
</evidence>
<dbReference type="SMART" id="SM00057">
    <property type="entry name" value="FIMAC"/>
    <property type="match status" value="2"/>
</dbReference>
<evidence type="ECO:0000256" key="5">
    <source>
        <dbReference type="ARBA" id="ARBA00022525"/>
    </source>
</evidence>
<keyword evidence="13" id="KW-0204">Cytolysis</keyword>
<evidence type="ECO:0000256" key="17">
    <source>
        <dbReference type="ARBA" id="ARBA00023136"/>
    </source>
</evidence>
<dbReference type="GO" id="GO:0005576">
    <property type="term" value="C:extracellular region"/>
    <property type="evidence" value="ECO:0007669"/>
    <property type="project" value="UniProtKB-SubCell"/>
</dbReference>
<dbReference type="PROSITE" id="PS00279">
    <property type="entry name" value="MACPF_1"/>
    <property type="match status" value="1"/>
</dbReference>
<dbReference type="Pfam" id="PF18434">
    <property type="entry name" value="Kazal_3"/>
    <property type="match status" value="1"/>
</dbReference>
<dbReference type="Gene3D" id="2.20.100.10">
    <property type="entry name" value="Thrombospondin type-1 (TSP1) repeat"/>
    <property type="match status" value="2"/>
</dbReference>
<dbReference type="SUPFAM" id="SSF82895">
    <property type="entry name" value="TSP-1 type 1 repeat"/>
    <property type="match status" value="2"/>
</dbReference>
<evidence type="ECO:0000256" key="3">
    <source>
        <dbReference type="ARBA" id="ARBA00009214"/>
    </source>
</evidence>
<dbReference type="Pfam" id="PF01823">
    <property type="entry name" value="MACPF"/>
    <property type="match status" value="1"/>
</dbReference>
<dbReference type="InterPro" id="IPR001862">
    <property type="entry name" value="MAC_perforin"/>
</dbReference>
<evidence type="ECO:0000256" key="24">
    <source>
        <dbReference type="PROSITE-ProRule" id="PRU00124"/>
    </source>
</evidence>
<dbReference type="SMART" id="SM00192">
    <property type="entry name" value="LDLa"/>
    <property type="match status" value="1"/>
</dbReference>
<comment type="caution">
    <text evidence="28">The sequence shown here is derived from an EMBL/GenBank/DDBJ whole genome shotgun (WGS) entry which is preliminary data.</text>
</comment>
<dbReference type="FunFam" id="2.20.100.10:FF:000001">
    <property type="entry name" value="semaphorin-5A isoform X1"/>
    <property type="match status" value="1"/>
</dbReference>
<dbReference type="InterPro" id="IPR003884">
    <property type="entry name" value="FacI_MAC"/>
</dbReference>
<dbReference type="InterPro" id="IPR036055">
    <property type="entry name" value="LDL_receptor-like_sf"/>
</dbReference>
<keyword evidence="7" id="KW-1052">Target cell membrane</keyword>
<evidence type="ECO:0000259" key="27">
    <source>
        <dbReference type="PROSITE" id="PS51412"/>
    </source>
</evidence>
<dbReference type="Gene3D" id="4.10.400.10">
    <property type="entry name" value="Low-density Lipoprotein Receptor"/>
    <property type="match status" value="1"/>
</dbReference>
<evidence type="ECO:0000313" key="28">
    <source>
        <dbReference type="EMBL" id="KAG5834802.1"/>
    </source>
</evidence>
<dbReference type="InterPro" id="IPR048825">
    <property type="entry name" value="C7_KAZAL"/>
</dbReference>
<evidence type="ECO:0000256" key="10">
    <source>
        <dbReference type="ARBA" id="ARBA00022692"/>
    </source>
</evidence>
<keyword evidence="20" id="KW-1053">Target membrane</keyword>
<evidence type="ECO:0000256" key="23">
    <source>
        <dbReference type="ARBA" id="ARBA00093478"/>
    </source>
</evidence>
<dbReference type="Gene3D" id="2.10.70.10">
    <property type="entry name" value="Complement Module, domain 1"/>
    <property type="match status" value="2"/>
</dbReference>
<protein>
    <recommendedName>
        <fullName evidence="21">Complement component C7</fullName>
    </recommendedName>
</protein>
<dbReference type="GO" id="GO:0005579">
    <property type="term" value="C:membrane attack complex"/>
    <property type="evidence" value="ECO:0007669"/>
    <property type="project" value="UniProtKB-KW"/>
</dbReference>
<keyword evidence="8" id="KW-0399">Innate immunity</keyword>
<feature type="disulfide bond" evidence="25">
    <location>
        <begin position="620"/>
        <end position="647"/>
    </location>
</feature>
<keyword evidence="6" id="KW-0245">EGF-like domain</keyword>
<evidence type="ECO:0000256" key="7">
    <source>
        <dbReference type="ARBA" id="ARBA00022537"/>
    </source>
</evidence>
<evidence type="ECO:0000313" key="29">
    <source>
        <dbReference type="Proteomes" id="UP001044222"/>
    </source>
</evidence>
<evidence type="ECO:0000256" key="20">
    <source>
        <dbReference type="ARBA" id="ARBA00023298"/>
    </source>
</evidence>
<evidence type="ECO:0000256" key="8">
    <source>
        <dbReference type="ARBA" id="ARBA00022588"/>
    </source>
</evidence>
<dbReference type="SUPFAM" id="SSF57424">
    <property type="entry name" value="LDL receptor-like module"/>
    <property type="match status" value="1"/>
</dbReference>
<dbReference type="InterPro" id="IPR020863">
    <property type="entry name" value="MACPF_CS"/>
</dbReference>
<dbReference type="GO" id="GO:0006958">
    <property type="term" value="P:complement activation, classical pathway"/>
    <property type="evidence" value="ECO:0007669"/>
    <property type="project" value="UniProtKB-KW"/>
</dbReference>
<dbReference type="PRINTS" id="PR01705">
    <property type="entry name" value="TSP1REPEAT"/>
</dbReference>
<dbReference type="Gene3D" id="3.30.60.30">
    <property type="match status" value="2"/>
</dbReference>
<comment type="subcellular location">
    <subcellularLocation>
        <location evidence="2">Secreted</location>
    </subcellularLocation>
    <subcellularLocation>
        <location evidence="1">Target cell membrane</location>
        <topology evidence="1">Multi-pass membrane protein</topology>
    </subcellularLocation>
</comment>
<dbReference type="AlphaFoldDB" id="A0A9D3LR38"/>
<dbReference type="PROSITE" id="PS50923">
    <property type="entry name" value="SUSHI"/>
    <property type="match status" value="2"/>
</dbReference>
<keyword evidence="9 25" id="KW-0768">Sushi</keyword>
<dbReference type="GO" id="GO:0031640">
    <property type="term" value="P:killing of cells of another organism"/>
    <property type="evidence" value="ECO:0007669"/>
    <property type="project" value="UniProtKB-KW"/>
</dbReference>
<evidence type="ECO:0000256" key="25">
    <source>
        <dbReference type="PROSITE-ProRule" id="PRU00302"/>
    </source>
</evidence>
<keyword evidence="15" id="KW-0180">Complement pathway</keyword>
<accession>A0A9D3LR38</accession>
<evidence type="ECO:0000259" key="26">
    <source>
        <dbReference type="PROSITE" id="PS50923"/>
    </source>
</evidence>
<keyword evidence="29" id="KW-1185">Reference proteome</keyword>
<keyword evidence="18 25" id="KW-1015">Disulfide bond</keyword>
<evidence type="ECO:0000256" key="11">
    <source>
        <dbReference type="ARBA" id="ARBA00022729"/>
    </source>
</evidence>
<dbReference type="Pfam" id="PF00057">
    <property type="entry name" value="Ldl_recept_a"/>
    <property type="match status" value="1"/>
</dbReference>
<keyword evidence="10" id="KW-0812">Transmembrane</keyword>
<dbReference type="Proteomes" id="UP001044222">
    <property type="component" value="Chromosome 15"/>
</dbReference>
<dbReference type="PANTHER" id="PTHR45742">
    <property type="entry name" value="COMPLEMENT COMPONENT C6"/>
    <property type="match status" value="1"/>
</dbReference>
<evidence type="ECO:0000256" key="18">
    <source>
        <dbReference type="ARBA" id="ARBA00023157"/>
    </source>
</evidence>
<dbReference type="FunFam" id="4.10.400.10:FF:000099">
    <property type="entry name" value="Complement component C7"/>
    <property type="match status" value="1"/>
</dbReference>
<dbReference type="SMART" id="SM00457">
    <property type="entry name" value="MACPF"/>
    <property type="match status" value="1"/>
</dbReference>
<dbReference type="EMBL" id="JAFIRN010000015">
    <property type="protein sequence ID" value="KAG5834802.1"/>
    <property type="molecule type" value="Genomic_DNA"/>
</dbReference>
<dbReference type="PROSITE" id="PS50092">
    <property type="entry name" value="TSP1"/>
    <property type="match status" value="2"/>
</dbReference>
<dbReference type="Pfam" id="PF21330">
    <property type="entry name" value="Kazal_C7"/>
    <property type="match status" value="1"/>
</dbReference>
<dbReference type="SMART" id="SM00209">
    <property type="entry name" value="TSP1"/>
    <property type="match status" value="2"/>
</dbReference>
<comment type="caution">
    <text evidence="25">Lacks conserved residue(s) required for the propagation of feature annotation.</text>
</comment>
<reference evidence="28" key="1">
    <citation type="submission" date="2021-01" db="EMBL/GenBank/DDBJ databases">
        <title>A chromosome-scale assembly of European eel, Anguilla anguilla.</title>
        <authorList>
            <person name="Henkel C."/>
            <person name="Jong-Raadsen S.A."/>
            <person name="Dufour S."/>
            <person name="Weltzien F.-A."/>
            <person name="Palstra A.P."/>
            <person name="Pelster B."/>
            <person name="Spaink H.P."/>
            <person name="Van Den Thillart G.E."/>
            <person name="Jansen H."/>
            <person name="Zahm M."/>
            <person name="Klopp C."/>
            <person name="Cedric C."/>
            <person name="Louis A."/>
            <person name="Berthelot C."/>
            <person name="Parey E."/>
            <person name="Roest Crollius H."/>
            <person name="Montfort J."/>
            <person name="Robinson-Rechavi M."/>
            <person name="Bucao C."/>
            <person name="Bouchez O."/>
            <person name="Gislard M."/>
            <person name="Lluch J."/>
            <person name="Milhes M."/>
            <person name="Lampietro C."/>
            <person name="Lopez Roques C."/>
            <person name="Donnadieu C."/>
            <person name="Braasch I."/>
            <person name="Desvignes T."/>
            <person name="Postlethwait J."/>
            <person name="Bobe J."/>
            <person name="Guiguen Y."/>
            <person name="Dirks R."/>
        </authorList>
    </citation>
    <scope>NUCLEOTIDE SEQUENCE</scope>
    <source>
        <strain evidence="28">Tag_6206</strain>
        <tissue evidence="28">Liver</tissue>
    </source>
</reference>
<name>A0A9D3LR38_ANGAN</name>
<keyword evidence="5" id="KW-0964">Secreted</keyword>
<dbReference type="CDD" id="cd00112">
    <property type="entry name" value="LDLa"/>
    <property type="match status" value="1"/>
</dbReference>
<dbReference type="PRINTS" id="PR00764">
    <property type="entry name" value="COMPLEMENTC9"/>
</dbReference>
<dbReference type="PANTHER" id="PTHR45742:SF2">
    <property type="entry name" value="COMPLEMENT COMPONENT C7"/>
    <property type="match status" value="1"/>
</dbReference>
<organism evidence="28 29">
    <name type="scientific">Anguilla anguilla</name>
    <name type="common">European freshwater eel</name>
    <name type="synonym">Muraena anguilla</name>
    <dbReference type="NCBI Taxonomy" id="7936"/>
    <lineage>
        <taxon>Eukaryota</taxon>
        <taxon>Metazoa</taxon>
        <taxon>Chordata</taxon>
        <taxon>Craniata</taxon>
        <taxon>Vertebrata</taxon>
        <taxon>Euteleostomi</taxon>
        <taxon>Actinopterygii</taxon>
        <taxon>Neopterygii</taxon>
        <taxon>Teleostei</taxon>
        <taxon>Anguilliformes</taxon>
        <taxon>Anguillidae</taxon>
        <taxon>Anguilla</taxon>
    </lineage>
</organism>
<dbReference type="PROSITE" id="PS51412">
    <property type="entry name" value="MACPF_2"/>
    <property type="match status" value="1"/>
</dbReference>
<feature type="domain" description="Sushi" evidence="26">
    <location>
        <begin position="650"/>
        <end position="711"/>
    </location>
</feature>
<evidence type="ECO:0000256" key="14">
    <source>
        <dbReference type="ARBA" id="ARBA00022859"/>
    </source>
</evidence>
<feature type="domain" description="MACPF" evidence="27">
    <location>
        <begin position="156"/>
        <end position="477"/>
    </location>
</feature>
<dbReference type="InterPro" id="IPR048831">
    <property type="entry name" value="C8A_B_C6_EGF-like"/>
</dbReference>
<keyword evidence="14" id="KW-0391">Immunity</keyword>
<evidence type="ECO:0000256" key="9">
    <source>
        <dbReference type="ARBA" id="ARBA00022659"/>
    </source>
</evidence>
<evidence type="ECO:0000256" key="19">
    <source>
        <dbReference type="ARBA" id="ARBA00023180"/>
    </source>
</evidence>
<dbReference type="SMART" id="SM00032">
    <property type="entry name" value="CCP"/>
    <property type="match status" value="2"/>
</dbReference>
<dbReference type="PROSITE" id="PS50068">
    <property type="entry name" value="LDLRA_2"/>
    <property type="match status" value="1"/>
</dbReference>
<keyword evidence="19" id="KW-0325">Glycoprotein</keyword>
<comment type="similarity">
    <text evidence="3">Belongs to the complement C6/C7/C8/C9 family.</text>
</comment>
<dbReference type="InterPro" id="IPR020864">
    <property type="entry name" value="MACPF"/>
</dbReference>
<evidence type="ECO:0000256" key="13">
    <source>
        <dbReference type="ARBA" id="ARBA00022852"/>
    </source>
</evidence>
<dbReference type="InterPro" id="IPR002172">
    <property type="entry name" value="LDrepeatLR_classA_rpt"/>
</dbReference>
<dbReference type="SUPFAM" id="SSF57535">
    <property type="entry name" value="Complement control module/SCR domain"/>
    <property type="match status" value="2"/>
</dbReference>
<dbReference type="Pfam" id="PF21195">
    <property type="entry name" value="EGF_C8A_B_C6"/>
    <property type="match status" value="1"/>
</dbReference>
<comment type="function">
    <text evidence="22">Component of the membrane attack complex (MAC), a multiprotein complex activated by the complement cascade, which inserts into a target cell membrane and forms a pore, leading to target cell membrane rupture and cell lysis. The MAC is initiated by proteolytic cleavage of C5 into complement C5b in response to the classical, alternative, lectin and GZMK complement pathways. The complement pathways consist in a cascade of proteins that leads to phagocytosis and breakdown of pathogens and signaling that strengthens the adaptive immune system. C7 serves as a membrane anchor. During MAC assembly, associates with C5b and C6 to form the C5b-7 complex, a key lipophilic precursor of the MAC complex, which associates with the outer leaflet and reduces the energy for membrane bending.</text>
</comment>
<dbReference type="InterPro" id="IPR035976">
    <property type="entry name" value="Sushi/SCR/CCP_sf"/>
</dbReference>
<evidence type="ECO:0000256" key="2">
    <source>
        <dbReference type="ARBA" id="ARBA00004613"/>
    </source>
</evidence>
<evidence type="ECO:0000256" key="6">
    <source>
        <dbReference type="ARBA" id="ARBA00022536"/>
    </source>
</evidence>
<feature type="disulfide bond" evidence="24">
    <location>
        <begin position="123"/>
        <end position="141"/>
    </location>
</feature>
<dbReference type="InterPro" id="IPR000884">
    <property type="entry name" value="TSP1_rpt"/>
</dbReference>
<sequence>MAVPGVYQPSSGLLREKAVCFSSPALPPDTMKVCITAILTWLTALPSLLHFVSGEQPINCLWGPYGDWSECDGCTKTQTRTRHVQVFAQFGGVPCLGEPTEKRECVPTKGCPLDLGCGERFRCSSGQCISMALVCNGDQDCEEDGLDEQNCPESSSSSVCDNHRVPPNIELTGKGFDVLTGELRSGVINTKSFGGQCRNVFSGDHRNYYRLPQSTLGYNFQVSVENDFSDEFYNSSWSYMKHTENRETFRGGHRYKTFHNELTNDKAHRLLIVRNEVEVAQFQNSPPEYLPLSEEFWKALSALPTAYEASAYRSLIRKYGTHFLSEGSLGGQYQLLLQFDAESMKETSSTDTDYHKCVTKVKRRLFRKKTTTKCEKLIEHLKSTKGFSKNKIPVKTDVLGGAPAYVAGLGYVDLEDPGSNSAMYSKWAGSVKDFPQVIKQKLRPLYELVKEVPCASVKRLLLRRAVQDYLEEDDPCHCRPCQNNGHVLLRGTSCTCICPADTSGLSCQHGTVLEEQPGVIHGDWSCWSAWTSCSEGRRSRTRSCSNPSPKMGGKHCIGETVELQLCPDQDLQHQQMMESHCFHSSLKPEKVCKTPPPLRNGFVMDPKDVYAIGSKIVYSCIEGHHIIGDPVAVCTDQQTWRKHAVECKSTVCRFPPLRHNVTGAPWKLTYQIGEKVTLLCPPGTRREGAAEIACDSSLHWSPSAGDVRCQAEGTEVSTEVPEQFKQQCKPWEKAVKDHCVCKLPYECSSSLEVCATGRRGTHRVSVCKVKALQCLGQTYTLAEDSACDWPKREAAPCPDCPPWEKCEEGGTVCTCREVGQCPEPGTHLCVRLGGEDAVAVTMTECEAGIRRCRGDPITIVALGACSS</sequence>
<dbReference type="GO" id="GO:0044218">
    <property type="term" value="C:other organism cell membrane"/>
    <property type="evidence" value="ECO:0007669"/>
    <property type="project" value="UniProtKB-KW"/>
</dbReference>
<evidence type="ECO:0000256" key="21">
    <source>
        <dbReference type="ARBA" id="ARBA00073222"/>
    </source>
</evidence>
<evidence type="ECO:0000256" key="4">
    <source>
        <dbReference type="ARBA" id="ARBA00022452"/>
    </source>
</evidence>
<dbReference type="Pfam" id="PF00090">
    <property type="entry name" value="TSP_1"/>
    <property type="match status" value="2"/>
</dbReference>
<dbReference type="InterPro" id="IPR040729">
    <property type="entry name" value="Kazal_3"/>
</dbReference>
<dbReference type="GO" id="GO:0045087">
    <property type="term" value="P:innate immune response"/>
    <property type="evidence" value="ECO:0007669"/>
    <property type="project" value="UniProtKB-KW"/>
</dbReference>
<evidence type="ECO:0000256" key="1">
    <source>
        <dbReference type="ARBA" id="ARBA00004276"/>
    </source>
</evidence>
<dbReference type="Pfam" id="PF00084">
    <property type="entry name" value="Sushi"/>
    <property type="match status" value="2"/>
</dbReference>
<keyword evidence="12" id="KW-0677">Repeat</keyword>
<dbReference type="InterPro" id="IPR000436">
    <property type="entry name" value="Sushi_SCR_CCP_dom"/>
</dbReference>
<keyword evidence="4" id="KW-1134">Transmembrane beta strand</keyword>
<dbReference type="InterPro" id="IPR036383">
    <property type="entry name" value="TSP1_rpt_sf"/>
</dbReference>
<comment type="subunit">
    <text evidence="23">Monomer or dimer; as a C5b-7 complex it can also form multimeric rosettes. Component of the membrane attack complex (MAC), composed of complement C5b, C6, C7, C8A, C8B, C8G and multiple copies of the pore-forming subunit C9.</text>
</comment>
<evidence type="ECO:0000256" key="16">
    <source>
        <dbReference type="ARBA" id="ARBA00023058"/>
    </source>
</evidence>
<feature type="domain" description="Sushi" evidence="26">
    <location>
        <begin position="590"/>
        <end position="649"/>
    </location>
</feature>
<dbReference type="CDD" id="cd00033">
    <property type="entry name" value="CCP"/>
    <property type="match status" value="2"/>
</dbReference>
<keyword evidence="11" id="KW-0732">Signal</keyword>
<evidence type="ECO:0000256" key="12">
    <source>
        <dbReference type="ARBA" id="ARBA00022737"/>
    </source>
</evidence>